<dbReference type="EMBL" id="LKCN02000018">
    <property type="protein sequence ID" value="RCI08818.1"/>
    <property type="molecule type" value="Genomic_DNA"/>
</dbReference>
<feature type="non-terminal residue" evidence="1">
    <location>
        <position position="1"/>
    </location>
</feature>
<reference evidence="1 2" key="1">
    <citation type="journal article" date="2015" name="BMC Genomics">
        <title>Insights from the genome of Ophiocordyceps polyrhachis-furcata to pathogenicity and host specificity in insect fungi.</title>
        <authorList>
            <person name="Wichadakul D."/>
            <person name="Kobmoo N."/>
            <person name="Ingsriswang S."/>
            <person name="Tangphatsornruang S."/>
            <person name="Chantasingh D."/>
            <person name="Luangsa-ard J.J."/>
            <person name="Eurwilaichitr L."/>
        </authorList>
    </citation>
    <scope>NUCLEOTIDE SEQUENCE [LARGE SCALE GENOMIC DNA]</scope>
    <source>
        <strain evidence="1 2">BCC 54312</strain>
    </source>
</reference>
<protein>
    <submittedName>
        <fullName evidence="1">Uncharacterized protein</fullName>
    </submittedName>
</protein>
<dbReference type="AlphaFoldDB" id="A0A367L339"/>
<evidence type="ECO:0000313" key="1">
    <source>
        <dbReference type="EMBL" id="RCI08818.1"/>
    </source>
</evidence>
<keyword evidence="2" id="KW-1185">Reference proteome</keyword>
<accession>A0A367L339</accession>
<evidence type="ECO:0000313" key="2">
    <source>
        <dbReference type="Proteomes" id="UP000253664"/>
    </source>
</evidence>
<organism evidence="1 2">
    <name type="scientific">Ophiocordyceps polyrhachis-furcata BCC 54312</name>
    <dbReference type="NCBI Taxonomy" id="1330021"/>
    <lineage>
        <taxon>Eukaryota</taxon>
        <taxon>Fungi</taxon>
        <taxon>Dikarya</taxon>
        <taxon>Ascomycota</taxon>
        <taxon>Pezizomycotina</taxon>
        <taxon>Sordariomycetes</taxon>
        <taxon>Hypocreomycetidae</taxon>
        <taxon>Hypocreales</taxon>
        <taxon>Ophiocordycipitaceae</taxon>
        <taxon>Ophiocordyceps</taxon>
    </lineage>
</organism>
<comment type="caution">
    <text evidence="1">The sequence shown here is derived from an EMBL/GenBank/DDBJ whole genome shotgun (WGS) entry which is preliminary data.</text>
</comment>
<sequence>KKKKKQKQKQSKKKGGELKTLDKEGVCYGGEGVRDAGSGKRYCTRKGAMHKDRDADKALLAQGLARLPRQGLACLAAAEGGEYEHLHT</sequence>
<proteinExistence type="predicted"/>
<name>A0A367L339_9HYPO</name>
<dbReference type="Proteomes" id="UP000253664">
    <property type="component" value="Unassembled WGS sequence"/>
</dbReference>
<gene>
    <name evidence="1" type="ORF">L249_4846</name>
</gene>